<gene>
    <name evidence="2" type="ORF">F7725_000933</name>
</gene>
<accession>A0A7J5ZK07</accession>
<feature type="signal peptide" evidence="1">
    <location>
        <begin position="1"/>
        <end position="15"/>
    </location>
</feature>
<sequence>MFSPLCLLYSVEVYALSAPAEELGDYDPHNYTEEGDEKHNFDLAAISIPDTPFDPELDLDLDFRFDTLASICMSISNKKHSVLIPIHTPRCNASYVIIYYYTGPAPSQCLLVHSSSLKILKRQKRDWIIDSFTIREDHKGGFPYELGPVCIYRES</sequence>
<name>A0A7J5ZK07_DISMA</name>
<evidence type="ECO:0000313" key="2">
    <source>
        <dbReference type="EMBL" id="KAF3860678.1"/>
    </source>
</evidence>
<dbReference type="AlphaFoldDB" id="A0A7J5ZK07"/>
<protein>
    <submittedName>
        <fullName evidence="2">Uncharacterized protein</fullName>
    </submittedName>
</protein>
<proteinExistence type="predicted"/>
<evidence type="ECO:0000313" key="3">
    <source>
        <dbReference type="Proteomes" id="UP000518266"/>
    </source>
</evidence>
<reference evidence="2 3" key="1">
    <citation type="submission" date="2020-03" db="EMBL/GenBank/DDBJ databases">
        <title>Dissostichus mawsoni Genome sequencing and assembly.</title>
        <authorList>
            <person name="Park H."/>
        </authorList>
    </citation>
    <scope>NUCLEOTIDE SEQUENCE [LARGE SCALE GENOMIC DNA]</scope>
    <source>
        <strain evidence="2">DM0001</strain>
        <tissue evidence="2">Muscle</tissue>
    </source>
</reference>
<feature type="chain" id="PRO_5029613719" evidence="1">
    <location>
        <begin position="16"/>
        <end position="155"/>
    </location>
</feature>
<organism evidence="2 3">
    <name type="scientific">Dissostichus mawsoni</name>
    <name type="common">Antarctic cod</name>
    <dbReference type="NCBI Taxonomy" id="36200"/>
    <lineage>
        <taxon>Eukaryota</taxon>
        <taxon>Metazoa</taxon>
        <taxon>Chordata</taxon>
        <taxon>Craniata</taxon>
        <taxon>Vertebrata</taxon>
        <taxon>Euteleostomi</taxon>
        <taxon>Actinopterygii</taxon>
        <taxon>Neopterygii</taxon>
        <taxon>Teleostei</taxon>
        <taxon>Neoteleostei</taxon>
        <taxon>Acanthomorphata</taxon>
        <taxon>Eupercaria</taxon>
        <taxon>Perciformes</taxon>
        <taxon>Notothenioidei</taxon>
        <taxon>Nototheniidae</taxon>
        <taxon>Dissostichus</taxon>
    </lineage>
</organism>
<dbReference type="EMBL" id="JAAKFY010000002">
    <property type="protein sequence ID" value="KAF3860678.1"/>
    <property type="molecule type" value="Genomic_DNA"/>
</dbReference>
<keyword evidence="1" id="KW-0732">Signal</keyword>
<dbReference type="Proteomes" id="UP000518266">
    <property type="component" value="Unassembled WGS sequence"/>
</dbReference>
<comment type="caution">
    <text evidence="2">The sequence shown here is derived from an EMBL/GenBank/DDBJ whole genome shotgun (WGS) entry which is preliminary data.</text>
</comment>
<evidence type="ECO:0000256" key="1">
    <source>
        <dbReference type="SAM" id="SignalP"/>
    </source>
</evidence>
<keyword evidence="3" id="KW-1185">Reference proteome</keyword>